<name>A0ABY7LT60_9BACT</name>
<proteinExistence type="predicted"/>
<protein>
    <recommendedName>
        <fullName evidence="3">Phage tail protein</fullName>
    </recommendedName>
</protein>
<dbReference type="Proteomes" id="UP001211005">
    <property type="component" value="Chromosome"/>
</dbReference>
<accession>A0ABY7LT60</accession>
<organism evidence="1 2">
    <name type="scientific">Hymenobacter canadensis</name>
    <dbReference type="NCBI Taxonomy" id="2999067"/>
    <lineage>
        <taxon>Bacteria</taxon>
        <taxon>Pseudomonadati</taxon>
        <taxon>Bacteroidota</taxon>
        <taxon>Cytophagia</taxon>
        <taxon>Cytophagales</taxon>
        <taxon>Hymenobacteraceae</taxon>
        <taxon>Hymenobacter</taxon>
    </lineage>
</organism>
<keyword evidence="2" id="KW-1185">Reference proteome</keyword>
<evidence type="ECO:0000313" key="2">
    <source>
        <dbReference type="Proteomes" id="UP001211005"/>
    </source>
</evidence>
<gene>
    <name evidence="1" type="ORF">O3303_06275</name>
</gene>
<sequence>MASEILATNVVIKINDKVFGCAQTASFSTKREMTSVVCSATGGFTKQVPGAESWDGSLTAVMRVFGTAEEATNVTAREMYSALRQGALVDIEYQLGGVDEYVFSSKAYLSNVDFSIPEGSGVVTWTAGLIGAEPLLLGI</sequence>
<reference evidence="1 2" key="1">
    <citation type="submission" date="2022-12" db="EMBL/GenBank/DDBJ databases">
        <title>Hymenobacter canadensis sp. nov. isolated from lake water of the Cambridge Bay, Canada.</title>
        <authorList>
            <person name="Kim W.H."/>
            <person name="Lee Y.M."/>
        </authorList>
    </citation>
    <scope>NUCLEOTIDE SEQUENCE [LARGE SCALE GENOMIC DNA]</scope>
    <source>
        <strain evidence="1 2">PAMC 29467</strain>
    </source>
</reference>
<dbReference type="EMBL" id="CP114767">
    <property type="protein sequence ID" value="WBA43166.1"/>
    <property type="molecule type" value="Genomic_DNA"/>
</dbReference>
<evidence type="ECO:0000313" key="1">
    <source>
        <dbReference type="EMBL" id="WBA43166.1"/>
    </source>
</evidence>
<dbReference type="RefSeq" id="WP_269561210.1">
    <property type="nucleotide sequence ID" value="NZ_CP114767.1"/>
</dbReference>
<evidence type="ECO:0008006" key="3">
    <source>
        <dbReference type="Google" id="ProtNLM"/>
    </source>
</evidence>